<proteinExistence type="predicted"/>
<accession>A0A1C7H4C7</accession>
<organism evidence="2 3">
    <name type="scientific">Bacteroides caecimuris</name>
    <dbReference type="NCBI Taxonomy" id="1796613"/>
    <lineage>
        <taxon>Bacteria</taxon>
        <taxon>Pseudomonadati</taxon>
        <taxon>Bacteroidota</taxon>
        <taxon>Bacteroidia</taxon>
        <taxon>Bacteroidales</taxon>
        <taxon>Bacteroidaceae</taxon>
        <taxon>Bacteroides</taxon>
    </lineage>
</organism>
<dbReference type="InterPro" id="IPR022273">
    <property type="entry name" value="PRTRC_protein-E"/>
</dbReference>
<feature type="compositionally biased region" description="Low complexity" evidence="1">
    <location>
        <begin position="242"/>
        <end position="268"/>
    </location>
</feature>
<evidence type="ECO:0000313" key="2">
    <source>
        <dbReference type="EMBL" id="ANU58741.1"/>
    </source>
</evidence>
<dbReference type="EMBL" id="CP015401">
    <property type="protein sequence ID" value="ANU58741.1"/>
    <property type="molecule type" value="Genomic_DNA"/>
</dbReference>
<dbReference type="Pfam" id="PF19556">
    <property type="entry name" value="PRTRC_E"/>
    <property type="match status" value="1"/>
</dbReference>
<dbReference type="NCBIfam" id="TIGR03741">
    <property type="entry name" value="PRTRC_E"/>
    <property type="match status" value="1"/>
</dbReference>
<dbReference type="RefSeq" id="WP_008766685.1">
    <property type="nucleotide sequence ID" value="NZ_CAQYAI010000082.1"/>
</dbReference>
<dbReference type="OrthoDB" id="1050181at2"/>
<feature type="region of interest" description="Disordered" evidence="1">
    <location>
        <begin position="91"/>
        <end position="115"/>
    </location>
</feature>
<gene>
    <name evidence="2" type="ORF">A4V03_15180</name>
</gene>
<dbReference type="KEGG" id="bcae:A4V03_15180"/>
<evidence type="ECO:0000313" key="3">
    <source>
        <dbReference type="Proteomes" id="UP000092631"/>
    </source>
</evidence>
<feature type="compositionally biased region" description="Basic and acidic residues" evidence="1">
    <location>
        <begin position="282"/>
        <end position="303"/>
    </location>
</feature>
<dbReference type="AlphaFoldDB" id="A0A1C7H4C7"/>
<dbReference type="Proteomes" id="UP000092631">
    <property type="component" value="Chromosome"/>
</dbReference>
<keyword evidence="3" id="KW-1185">Reference proteome</keyword>
<sequence length="326" mass="36472">MFFTAIHQMMTEGVDLTLVIRKANGQLTVSLLPKSNGLKDEAQNHLVPLTVSGHPQELDAGFLQAVARPIQKTTGLISNMAQFEAQAEKAASESKAAKETKAKETKEEKEKREKYEKHFKKAEELIAAKNHKEAVTALGQARLYAKPQDQKKIDEMVAEQTKAMNKGSLFELMEEPAPQPQQPQAQPAAAPVQQPRQAPQYPQQPQAQRPMAAQAPGGQQRPAANPQQQQTMWPPQQPPQGPAQYYAQPQPQPYMGQQPVPQQAPQPAHGGYHGTHWQEPVQHPEELSPHYHAGEDEPNYRPEDYEEYPDFPQSMLENHVSQYQAV</sequence>
<dbReference type="GeneID" id="82188483"/>
<feature type="compositionally biased region" description="Polar residues" evidence="1">
    <location>
        <begin position="315"/>
        <end position="326"/>
    </location>
</feature>
<protein>
    <submittedName>
        <fullName evidence="2">PRTRC system protein E</fullName>
    </submittedName>
</protein>
<feature type="compositionally biased region" description="Low complexity" evidence="1">
    <location>
        <begin position="182"/>
        <end position="234"/>
    </location>
</feature>
<reference evidence="3" key="1">
    <citation type="submission" date="2016-04" db="EMBL/GenBank/DDBJ databases">
        <title>Complete Genome Sequences of Twelve Strains of a Stable Defined Moderately Diverse Mouse Microbiota 2 (sDMDMm2).</title>
        <authorList>
            <person name="Uchimura Y."/>
            <person name="Wyss M."/>
            <person name="Brugiroux S."/>
            <person name="Limenitakis J.P."/>
            <person name="Stecher B."/>
            <person name="McCoy K.D."/>
            <person name="Macpherson A.J."/>
        </authorList>
    </citation>
    <scope>NUCLEOTIDE SEQUENCE [LARGE SCALE GENOMIC DNA]</scope>
    <source>
        <strain evidence="3">I48</strain>
    </source>
</reference>
<evidence type="ECO:0000256" key="1">
    <source>
        <dbReference type="SAM" id="MobiDB-lite"/>
    </source>
</evidence>
<feature type="region of interest" description="Disordered" evidence="1">
    <location>
        <begin position="174"/>
        <end position="326"/>
    </location>
</feature>
<name>A0A1C7H4C7_9BACE</name>